<dbReference type="InterPro" id="IPR021013">
    <property type="entry name" value="ATPase_Vma12"/>
</dbReference>
<name>A0A9W9TSZ7_9EURO</name>
<dbReference type="RefSeq" id="XP_058332522.1">
    <property type="nucleotide sequence ID" value="XM_058473519.1"/>
</dbReference>
<dbReference type="PANTHER" id="PTHR31394:SF1">
    <property type="entry name" value="TRANSMEMBRANE PROTEIN 199"/>
    <property type="match status" value="1"/>
</dbReference>
<evidence type="ECO:0000256" key="4">
    <source>
        <dbReference type="ARBA" id="ARBA00022989"/>
    </source>
</evidence>
<keyword evidence="3" id="KW-0256">Endoplasmic reticulum</keyword>
<keyword evidence="5 6" id="KW-0472">Membrane</keyword>
<dbReference type="AlphaFoldDB" id="A0A9W9TSZ7"/>
<keyword evidence="4 6" id="KW-1133">Transmembrane helix</keyword>
<organism evidence="7 8">
    <name type="scientific">Penicillium chermesinum</name>
    <dbReference type="NCBI Taxonomy" id="63820"/>
    <lineage>
        <taxon>Eukaryota</taxon>
        <taxon>Fungi</taxon>
        <taxon>Dikarya</taxon>
        <taxon>Ascomycota</taxon>
        <taxon>Pezizomycotina</taxon>
        <taxon>Eurotiomycetes</taxon>
        <taxon>Eurotiomycetidae</taxon>
        <taxon>Eurotiales</taxon>
        <taxon>Aspergillaceae</taxon>
        <taxon>Penicillium</taxon>
    </lineage>
</organism>
<feature type="transmembrane region" description="Helical" evidence="6">
    <location>
        <begin position="150"/>
        <end position="169"/>
    </location>
</feature>
<dbReference type="EMBL" id="JAPQKS010000003">
    <property type="protein sequence ID" value="KAJ5239603.1"/>
    <property type="molecule type" value="Genomic_DNA"/>
</dbReference>
<comment type="caution">
    <text evidence="7">The sequence shown here is derived from an EMBL/GenBank/DDBJ whole genome shotgun (WGS) entry which is preliminary data.</text>
</comment>
<evidence type="ECO:0000256" key="5">
    <source>
        <dbReference type="ARBA" id="ARBA00023136"/>
    </source>
</evidence>
<dbReference type="GeneID" id="83200822"/>
<gene>
    <name evidence="7" type="ORF">N7468_004222</name>
</gene>
<reference evidence="7" key="1">
    <citation type="submission" date="2022-11" db="EMBL/GenBank/DDBJ databases">
        <authorList>
            <person name="Petersen C."/>
        </authorList>
    </citation>
    <scope>NUCLEOTIDE SEQUENCE</scope>
    <source>
        <strain evidence="7">IBT 19713</strain>
    </source>
</reference>
<proteinExistence type="predicted"/>
<dbReference type="Pfam" id="PF11712">
    <property type="entry name" value="Vma12"/>
    <property type="match status" value="1"/>
</dbReference>
<feature type="transmembrane region" description="Helical" evidence="6">
    <location>
        <begin position="204"/>
        <end position="227"/>
    </location>
</feature>
<dbReference type="OrthoDB" id="19981at2759"/>
<comment type="subcellular location">
    <subcellularLocation>
        <location evidence="1">Endoplasmic reticulum membrane</location>
        <topology evidence="1">Multi-pass membrane protein</topology>
    </subcellularLocation>
</comment>
<dbReference type="Proteomes" id="UP001150941">
    <property type="component" value="Unassembled WGS sequence"/>
</dbReference>
<evidence type="ECO:0000313" key="7">
    <source>
        <dbReference type="EMBL" id="KAJ5239603.1"/>
    </source>
</evidence>
<evidence type="ECO:0000256" key="1">
    <source>
        <dbReference type="ARBA" id="ARBA00004477"/>
    </source>
</evidence>
<dbReference type="GO" id="GO:0070072">
    <property type="term" value="P:vacuolar proton-transporting V-type ATPase complex assembly"/>
    <property type="evidence" value="ECO:0007669"/>
    <property type="project" value="InterPro"/>
</dbReference>
<keyword evidence="8" id="KW-1185">Reference proteome</keyword>
<evidence type="ECO:0000256" key="2">
    <source>
        <dbReference type="ARBA" id="ARBA00022692"/>
    </source>
</evidence>
<keyword evidence="2 6" id="KW-0812">Transmembrane</keyword>
<evidence type="ECO:0000256" key="3">
    <source>
        <dbReference type="ARBA" id="ARBA00022824"/>
    </source>
</evidence>
<evidence type="ECO:0000256" key="6">
    <source>
        <dbReference type="SAM" id="Phobius"/>
    </source>
</evidence>
<evidence type="ECO:0008006" key="9">
    <source>
        <dbReference type="Google" id="ProtNLM"/>
    </source>
</evidence>
<reference evidence="7" key="2">
    <citation type="journal article" date="2023" name="IMA Fungus">
        <title>Comparative genomic study of the Penicillium genus elucidates a diverse pangenome and 15 lateral gene transfer events.</title>
        <authorList>
            <person name="Petersen C."/>
            <person name="Sorensen T."/>
            <person name="Nielsen M.R."/>
            <person name="Sondergaard T.E."/>
            <person name="Sorensen J.L."/>
            <person name="Fitzpatrick D.A."/>
            <person name="Frisvad J.C."/>
            <person name="Nielsen K.L."/>
        </authorList>
    </citation>
    <scope>NUCLEOTIDE SEQUENCE</scope>
    <source>
        <strain evidence="7">IBT 19713</strain>
    </source>
</reference>
<evidence type="ECO:0000313" key="8">
    <source>
        <dbReference type="Proteomes" id="UP001150941"/>
    </source>
</evidence>
<protein>
    <recommendedName>
        <fullName evidence="9">ATPase, vacuolar ER assembly factor, Vma12</fullName>
    </recommendedName>
</protein>
<dbReference type="GO" id="GO:0005789">
    <property type="term" value="C:endoplasmic reticulum membrane"/>
    <property type="evidence" value="ECO:0007669"/>
    <property type="project" value="UniProtKB-SubCell"/>
</dbReference>
<accession>A0A9W9TSZ7</accession>
<sequence>MVFLVTTPRILAAWTAVPAERRQELDLPAALDLHGPIAHAQLLRLSKYLENDSAYTSSIAGNEPPDPTVLSSLLRGTKVYVPPPPKKPEPVRSQEYLASKARLTAIADQQAYNRLLNPTYTPNADYADPHALRDTHGQPVFTEDTLTPSLVFNIFLSVLITGFSVYWALSTFHMPGILARTFSSWTGPRAEGKERQGASDAVRVLLSIFAALAVAVAESFLYAAYLGKLERARIAERKLKERKVLVGAFEGEGSEEREDLVTVGEKEEIWGKGLNGGVRRRLREKYEKGKKRFNLTVSANKIHLSDCKLLFIYPNSGTFQLWM</sequence>
<dbReference type="PANTHER" id="PTHR31394">
    <property type="entry name" value="TRANSMEMBRANE PROTEIN 199"/>
    <property type="match status" value="1"/>
</dbReference>